<dbReference type="InterPro" id="IPR029063">
    <property type="entry name" value="SAM-dependent_MTases_sf"/>
</dbReference>
<keyword evidence="1" id="KW-0620">Polyamine biosynthesis</keyword>
<evidence type="ECO:0000313" key="3">
    <source>
        <dbReference type="Proteomes" id="UP001108027"/>
    </source>
</evidence>
<protein>
    <recommendedName>
        <fullName evidence="4">Spermidine synthase</fullName>
    </recommendedName>
</protein>
<comment type="caution">
    <text evidence="2">The sequence shown here is derived from an EMBL/GenBank/DDBJ whole genome shotgun (WGS) entry which is preliminary data.</text>
</comment>
<evidence type="ECO:0000313" key="2">
    <source>
        <dbReference type="EMBL" id="MCC4308590.1"/>
    </source>
</evidence>
<dbReference type="RefSeq" id="WP_204428026.1">
    <property type="nucleotide sequence ID" value="NZ_JADDOL010000006.1"/>
</dbReference>
<dbReference type="AlphaFoldDB" id="A0A9Q3ULF8"/>
<proteinExistence type="predicted"/>
<name>A0A9Q3ULF8_9GAMM</name>
<accession>A0A9Q3ULF8</accession>
<dbReference type="Proteomes" id="UP001108027">
    <property type="component" value="Unassembled WGS sequence"/>
</dbReference>
<dbReference type="GO" id="GO:0006596">
    <property type="term" value="P:polyamine biosynthetic process"/>
    <property type="evidence" value="ECO:0007669"/>
    <property type="project" value="UniProtKB-KW"/>
</dbReference>
<reference evidence="2" key="1">
    <citation type="submission" date="2021-10" db="EMBL/GenBank/DDBJ databases">
        <title>The diversity and Nitrogen Metabolism of Culturable Nitrate-Utilizing Bacteria Within the Oxygen Minimum Zone of the Changjiang (Yangtze River)Estuary.</title>
        <authorList>
            <person name="Zhang D."/>
            <person name="Zheng J."/>
            <person name="Liu S."/>
            <person name="He W."/>
        </authorList>
    </citation>
    <scope>NUCLEOTIDE SEQUENCE</scope>
    <source>
        <strain evidence="2">FXH-223</strain>
    </source>
</reference>
<dbReference type="PANTHER" id="PTHR43317">
    <property type="entry name" value="THERMOSPERMINE SYNTHASE ACAULIS5"/>
    <property type="match status" value="1"/>
</dbReference>
<dbReference type="Pfam" id="PF01564">
    <property type="entry name" value="Spermine_synth"/>
    <property type="match status" value="1"/>
</dbReference>
<sequence length="248" mass="28252">MAVIWEREEAGVRYEVRRHGARLRLFANGVQHSEFHPKRLVTGSVWDLLWLPVLLSEPEQLKRVLILGLGGGSLIPPLRALLAPERLVAVELDPHHLAVAREVFSVVRPGEQTVLGDAVAWLKAYDGEPFDLIIEDLFAPHNDQVSRAVEADREWVTLLQRHVSDHGTLVMNFGDYPEYRQSHAADAARMAGWSSRFRLSCQDCHNAVIAFTRQPARSIHLRRRLEKHPDLGKALRKGKLDYHIRQLD</sequence>
<evidence type="ECO:0008006" key="4">
    <source>
        <dbReference type="Google" id="ProtNLM"/>
    </source>
</evidence>
<gene>
    <name evidence="2" type="ORF">LL252_08390</name>
</gene>
<dbReference type="SUPFAM" id="SSF53335">
    <property type="entry name" value="S-adenosyl-L-methionine-dependent methyltransferases"/>
    <property type="match status" value="1"/>
</dbReference>
<dbReference type="EMBL" id="JAJGNA010000007">
    <property type="protein sequence ID" value="MCC4308590.1"/>
    <property type="molecule type" value="Genomic_DNA"/>
</dbReference>
<organism evidence="2 3">
    <name type="scientific">Alloalcanivorax marinus</name>
    <dbReference type="NCBI Taxonomy" id="1177169"/>
    <lineage>
        <taxon>Bacteria</taxon>
        <taxon>Pseudomonadati</taxon>
        <taxon>Pseudomonadota</taxon>
        <taxon>Gammaproteobacteria</taxon>
        <taxon>Oceanospirillales</taxon>
        <taxon>Alcanivoracaceae</taxon>
        <taxon>Alloalcanivorax</taxon>
    </lineage>
</organism>
<dbReference type="Gene3D" id="3.40.50.150">
    <property type="entry name" value="Vaccinia Virus protein VP39"/>
    <property type="match status" value="1"/>
</dbReference>
<dbReference type="PANTHER" id="PTHR43317:SF1">
    <property type="entry name" value="THERMOSPERMINE SYNTHASE ACAULIS5"/>
    <property type="match status" value="1"/>
</dbReference>
<evidence type="ECO:0000256" key="1">
    <source>
        <dbReference type="ARBA" id="ARBA00023115"/>
    </source>
</evidence>
<keyword evidence="3" id="KW-1185">Reference proteome</keyword>